<dbReference type="Proteomes" id="UP001595536">
    <property type="component" value="Unassembled WGS sequence"/>
</dbReference>
<evidence type="ECO:0000313" key="7">
    <source>
        <dbReference type="EMBL" id="MFC3265527.1"/>
    </source>
</evidence>
<dbReference type="Pfam" id="PF13489">
    <property type="entry name" value="Methyltransf_23"/>
    <property type="match status" value="1"/>
</dbReference>
<evidence type="ECO:0000256" key="2">
    <source>
        <dbReference type="ARBA" id="ARBA00022679"/>
    </source>
</evidence>
<dbReference type="InterPro" id="IPR010233">
    <property type="entry name" value="UbiG_MeTrfase"/>
</dbReference>
<organism evidence="7 8">
    <name type="scientific">Camelimonas abortus</name>
    <dbReference type="NCBI Taxonomy" id="1017184"/>
    <lineage>
        <taxon>Bacteria</taxon>
        <taxon>Pseudomonadati</taxon>
        <taxon>Pseudomonadota</taxon>
        <taxon>Alphaproteobacteria</taxon>
        <taxon>Hyphomicrobiales</taxon>
        <taxon>Chelatococcaceae</taxon>
        <taxon>Camelimonas</taxon>
    </lineage>
</organism>
<evidence type="ECO:0000256" key="6">
    <source>
        <dbReference type="SAM" id="MobiDB-lite"/>
    </source>
</evidence>
<dbReference type="CDD" id="cd02440">
    <property type="entry name" value="AdoMet_MTases"/>
    <property type="match status" value="1"/>
</dbReference>
<dbReference type="GO" id="GO:0061542">
    <property type="term" value="F:3-demethylubiquinol 3-O-methyltransferase activity"/>
    <property type="evidence" value="ECO:0007669"/>
    <property type="project" value="UniProtKB-EC"/>
</dbReference>
<dbReference type="GO" id="GO:0102208">
    <property type="term" value="F:2-polyprenyl-6-hydroxyphenol methylase activity"/>
    <property type="evidence" value="ECO:0007669"/>
    <property type="project" value="UniProtKB-EC"/>
</dbReference>
<dbReference type="EMBL" id="JBHRUV010000017">
    <property type="protein sequence ID" value="MFC3265527.1"/>
    <property type="molecule type" value="Genomic_DNA"/>
</dbReference>
<accession>A0ABV7LDB8</accession>
<dbReference type="Gene3D" id="3.40.50.150">
    <property type="entry name" value="Vaccinia Virus protein VP39"/>
    <property type="match status" value="1"/>
</dbReference>
<feature type="binding site" evidence="5">
    <location>
        <position position="104"/>
    </location>
    <ligand>
        <name>S-adenosyl-L-methionine</name>
        <dbReference type="ChEBI" id="CHEBI:59789"/>
    </ligand>
</feature>
<reference evidence="8" key="1">
    <citation type="journal article" date="2019" name="Int. J. Syst. Evol. Microbiol.">
        <title>The Global Catalogue of Microorganisms (GCM) 10K type strain sequencing project: providing services to taxonomists for standard genome sequencing and annotation.</title>
        <authorList>
            <consortium name="The Broad Institute Genomics Platform"/>
            <consortium name="The Broad Institute Genome Sequencing Center for Infectious Disease"/>
            <person name="Wu L."/>
            <person name="Ma J."/>
        </authorList>
    </citation>
    <scope>NUCLEOTIDE SEQUENCE [LARGE SCALE GENOMIC DNA]</scope>
    <source>
        <strain evidence="8">CCM 7941</strain>
    </source>
</reference>
<dbReference type="NCBIfam" id="TIGR01983">
    <property type="entry name" value="UbiG"/>
    <property type="match status" value="1"/>
</dbReference>
<protein>
    <recommendedName>
        <fullName evidence="5">Ubiquinone biosynthesis O-methyltransferase</fullName>
    </recommendedName>
    <alternativeName>
        <fullName evidence="5">2-polyprenyl-6-hydroxyphenol methylase</fullName>
        <ecNumber evidence="5">2.1.1.222</ecNumber>
    </alternativeName>
    <alternativeName>
        <fullName evidence="5">3-demethylubiquinone 3-O-methyltransferase</fullName>
        <ecNumber evidence="5">2.1.1.64</ecNumber>
    </alternativeName>
</protein>
<keyword evidence="4 5" id="KW-0949">S-adenosyl-L-methionine</keyword>
<evidence type="ECO:0000313" key="8">
    <source>
        <dbReference type="Proteomes" id="UP001595536"/>
    </source>
</evidence>
<dbReference type="PANTHER" id="PTHR43464">
    <property type="entry name" value="METHYLTRANSFERASE"/>
    <property type="match status" value="1"/>
</dbReference>
<keyword evidence="1 5" id="KW-0489">Methyltransferase</keyword>
<gene>
    <name evidence="5 7" type="primary">ubiG</name>
    <name evidence="7" type="ORF">ACFOEX_03990</name>
</gene>
<name>A0ABV7LDB8_9HYPH</name>
<keyword evidence="2 5" id="KW-0808">Transferase</keyword>
<feature type="binding site" evidence="5">
    <location>
        <position position="52"/>
    </location>
    <ligand>
        <name>S-adenosyl-L-methionine</name>
        <dbReference type="ChEBI" id="CHEBI:59789"/>
    </ligand>
</feature>
<dbReference type="EC" id="2.1.1.64" evidence="5"/>
<feature type="binding site" evidence="5">
    <location>
        <position position="83"/>
    </location>
    <ligand>
        <name>S-adenosyl-L-methionine</name>
        <dbReference type="ChEBI" id="CHEBI:59789"/>
    </ligand>
</feature>
<evidence type="ECO:0000256" key="1">
    <source>
        <dbReference type="ARBA" id="ARBA00022603"/>
    </source>
</evidence>
<comment type="catalytic activity">
    <reaction evidence="5">
        <text>a 3-demethylubiquinol + S-adenosyl-L-methionine = a ubiquinol + S-adenosyl-L-homocysteine + H(+)</text>
        <dbReference type="Rhea" id="RHEA:44380"/>
        <dbReference type="Rhea" id="RHEA-COMP:9566"/>
        <dbReference type="Rhea" id="RHEA-COMP:10914"/>
        <dbReference type="ChEBI" id="CHEBI:15378"/>
        <dbReference type="ChEBI" id="CHEBI:17976"/>
        <dbReference type="ChEBI" id="CHEBI:57856"/>
        <dbReference type="ChEBI" id="CHEBI:59789"/>
        <dbReference type="ChEBI" id="CHEBI:84422"/>
        <dbReference type="EC" id="2.1.1.64"/>
    </reaction>
</comment>
<evidence type="ECO:0000256" key="5">
    <source>
        <dbReference type="HAMAP-Rule" id="MF_00472"/>
    </source>
</evidence>
<proteinExistence type="inferred from homology"/>
<dbReference type="RefSeq" id="WP_376831625.1">
    <property type="nucleotide sequence ID" value="NZ_JBHLWR010000006.1"/>
</dbReference>
<dbReference type="PANTHER" id="PTHR43464:SF19">
    <property type="entry name" value="UBIQUINONE BIOSYNTHESIS O-METHYLTRANSFERASE, MITOCHONDRIAL"/>
    <property type="match status" value="1"/>
</dbReference>
<dbReference type="GO" id="GO:0032259">
    <property type="term" value="P:methylation"/>
    <property type="evidence" value="ECO:0007669"/>
    <property type="project" value="UniProtKB-KW"/>
</dbReference>
<dbReference type="EC" id="2.1.1.222" evidence="5"/>
<sequence length="260" mass="28081">MRQGIPVLQSDRRPPSAPHADPAEVAHFDALARRWWDPDGPMKPLHRLNPVRLSYIRDVVCGHFGRDPRAPAPFAGLSALDVGCGAGMLCEPLARLGAQVTGLDPAPENIAVARAHAAAGGLEIAYRGELVENVAAAGERFDIVTAMEVIEHVPDPPGFVAACCAAVKPDGVLVMATLNRTRKAWALAIIGAEYVLGWLPRGTHDWNRFVTPEELAAYVASGGMTVRGTEGVVYEPWRNAWIRSSDTDVNYMLYATRSGR</sequence>
<dbReference type="HAMAP" id="MF_00472">
    <property type="entry name" value="UbiG"/>
    <property type="match status" value="1"/>
</dbReference>
<feature type="binding site" evidence="5">
    <location>
        <position position="147"/>
    </location>
    <ligand>
        <name>S-adenosyl-L-methionine</name>
        <dbReference type="ChEBI" id="CHEBI:59789"/>
    </ligand>
</feature>
<dbReference type="SUPFAM" id="SSF53335">
    <property type="entry name" value="S-adenosyl-L-methionine-dependent methyltransferases"/>
    <property type="match status" value="1"/>
</dbReference>
<evidence type="ECO:0000256" key="3">
    <source>
        <dbReference type="ARBA" id="ARBA00022688"/>
    </source>
</evidence>
<comment type="similarity">
    <text evidence="5">Belongs to the methyltransferase superfamily. UbiG/COQ3 family.</text>
</comment>
<keyword evidence="8" id="KW-1185">Reference proteome</keyword>
<keyword evidence="3 5" id="KW-0831">Ubiquinone biosynthesis</keyword>
<evidence type="ECO:0000256" key="4">
    <source>
        <dbReference type="ARBA" id="ARBA00022691"/>
    </source>
</evidence>
<feature type="region of interest" description="Disordered" evidence="6">
    <location>
        <begin position="1"/>
        <end position="21"/>
    </location>
</feature>
<comment type="function">
    <text evidence="5">O-methyltransferase that catalyzes the 2 O-methylation steps in the ubiquinone biosynthetic pathway.</text>
</comment>
<comment type="caution">
    <text evidence="7">The sequence shown here is derived from an EMBL/GenBank/DDBJ whole genome shotgun (WGS) entry which is preliminary data.</text>
</comment>
<dbReference type="InterPro" id="IPR029063">
    <property type="entry name" value="SAM-dependent_MTases_sf"/>
</dbReference>
<comment type="catalytic activity">
    <reaction evidence="5">
        <text>a 3-(all-trans-polyprenyl)benzene-1,2-diol + S-adenosyl-L-methionine = a 2-methoxy-6-(all-trans-polyprenyl)phenol + S-adenosyl-L-homocysteine + H(+)</text>
        <dbReference type="Rhea" id="RHEA:31411"/>
        <dbReference type="Rhea" id="RHEA-COMP:9550"/>
        <dbReference type="Rhea" id="RHEA-COMP:9551"/>
        <dbReference type="ChEBI" id="CHEBI:15378"/>
        <dbReference type="ChEBI" id="CHEBI:57856"/>
        <dbReference type="ChEBI" id="CHEBI:59789"/>
        <dbReference type="ChEBI" id="CHEBI:62729"/>
        <dbReference type="ChEBI" id="CHEBI:62731"/>
        <dbReference type="EC" id="2.1.1.222"/>
    </reaction>
</comment>
<comment type="pathway">
    <text evidence="5">Cofactor biosynthesis; ubiquinone biosynthesis.</text>
</comment>